<dbReference type="GO" id="GO:0003865">
    <property type="term" value="F:3-oxo-5-alpha-steroid 4-dehydrogenase activity"/>
    <property type="evidence" value="ECO:0007669"/>
    <property type="project" value="TreeGrafter"/>
</dbReference>
<feature type="compositionally biased region" description="Basic and acidic residues" evidence="5">
    <location>
        <begin position="61"/>
        <end position="73"/>
    </location>
</feature>
<dbReference type="InterPro" id="IPR001104">
    <property type="entry name" value="3-oxo-5_a-steroid_4-DH_C"/>
</dbReference>
<feature type="compositionally biased region" description="Basic and acidic residues" evidence="5">
    <location>
        <begin position="267"/>
        <end position="287"/>
    </location>
</feature>
<feature type="transmembrane region" description="Helical" evidence="6">
    <location>
        <begin position="370"/>
        <end position="394"/>
    </location>
</feature>
<feature type="transmembrane region" description="Helical" evidence="6">
    <location>
        <begin position="437"/>
        <end position="455"/>
    </location>
</feature>
<feature type="transmembrane region" description="Helical" evidence="6">
    <location>
        <begin position="167"/>
        <end position="186"/>
    </location>
</feature>
<dbReference type="PANTHER" id="PTHR14624:SF0">
    <property type="entry name" value="POLYPRENOL REDUCTASE"/>
    <property type="match status" value="1"/>
</dbReference>
<dbReference type="GO" id="GO:0005783">
    <property type="term" value="C:endoplasmic reticulum"/>
    <property type="evidence" value="ECO:0007669"/>
    <property type="project" value="TreeGrafter"/>
</dbReference>
<evidence type="ECO:0000256" key="5">
    <source>
        <dbReference type="SAM" id="MobiDB-lite"/>
    </source>
</evidence>
<sequence length="575" mass="62974">MGKRRARLLNSILCMRGKNVRMQCNVLHRKTEIVVLLHTVSVFLCLIRFERHFFSHKLQPRRSEQPRGKRDRGQVPPDPGSRLSRCRAVVKHLGSSKGGLYLLNRRRHIKSPRLLSGKRFRSSLNILDFLCLIGGLLFAETDRCHPSSASQLLTDHSCLSSLITRKTFCLALAFAVPLVILPRLLADGVPRLATLFSPSVPSFLSAAVVLPFLLGALLAFLSLFLPNSLGALASHGKTRVAASSPHAAGNAPAGGTASSRVRQLLRRSNEEPREAGSAERGRTEGMESRVSSASQGSAQHAIEGDTREAPESRFRRRAAAPETPEDESQSPVEAFDLLSPLVLFFVHCSRRLLEQLFVVRPHAAASQMTLAAYLLGVGFYLAVPLALGLGSLRAVPSLSSRCLEKAVLTSLPSFCLLALAAEALGEALAARWAAQPVASFASLVAFLLINWIQLYSHLRLARLRPASSAVSPDSRATESKCRKSETMHAAPRDASGAYGIPRGGLFAFVSCPHYLAEILIYFYLFLLLPSSEMLACLAFVTTTMFVNASKTHAWYRRTFGDEYPPARRALLPFLY</sequence>
<feature type="transmembrane region" description="Helical" evidence="6">
    <location>
        <begin position="520"/>
        <end position="546"/>
    </location>
</feature>
<gene>
    <name evidence="8" type="ORF">BN1204_035090</name>
</gene>
<keyword evidence="3 6" id="KW-1133">Transmembrane helix</keyword>
<keyword evidence="2 6" id="KW-0812">Transmembrane</keyword>
<name>A0A0F7UHF8_NEOCL</name>
<reference evidence="8" key="1">
    <citation type="journal article" date="2015" name="PLoS ONE">
        <title>Comprehensive Evaluation of Toxoplasma gondii VEG and Neospora caninum LIV Genomes with Tachyzoite Stage Transcriptome and Proteome Defines Novel Transcript Features.</title>
        <authorList>
            <person name="Ramaprasad A."/>
            <person name="Mourier T."/>
            <person name="Naeem R."/>
            <person name="Malas T.B."/>
            <person name="Moussa E."/>
            <person name="Panigrahi A."/>
            <person name="Vermont S.J."/>
            <person name="Otto T.D."/>
            <person name="Wastling J."/>
            <person name="Pain A."/>
        </authorList>
    </citation>
    <scope>NUCLEOTIDE SEQUENCE</scope>
    <source>
        <strain evidence="8">Liverpool</strain>
    </source>
</reference>
<evidence type="ECO:0000259" key="7">
    <source>
        <dbReference type="Pfam" id="PF02544"/>
    </source>
</evidence>
<evidence type="ECO:0000256" key="2">
    <source>
        <dbReference type="ARBA" id="ARBA00022692"/>
    </source>
</evidence>
<keyword evidence="4 6" id="KW-0472">Membrane</keyword>
<comment type="subcellular location">
    <subcellularLocation>
        <location evidence="1">Endomembrane system</location>
        <topology evidence="1">Multi-pass membrane protein</topology>
    </subcellularLocation>
</comment>
<evidence type="ECO:0000256" key="4">
    <source>
        <dbReference type="ARBA" id="ARBA00023136"/>
    </source>
</evidence>
<dbReference type="GO" id="GO:0016095">
    <property type="term" value="P:polyprenol catabolic process"/>
    <property type="evidence" value="ECO:0007669"/>
    <property type="project" value="TreeGrafter"/>
</dbReference>
<dbReference type="EMBL" id="LN714483">
    <property type="protein sequence ID" value="CEL67717.1"/>
    <property type="molecule type" value="Genomic_DNA"/>
</dbReference>
<feature type="region of interest" description="Disordered" evidence="5">
    <location>
        <begin position="243"/>
        <end position="331"/>
    </location>
</feature>
<accession>A0A0F7UHF8</accession>
<feature type="compositionally biased region" description="Polar residues" evidence="5">
    <location>
        <begin position="289"/>
        <end position="298"/>
    </location>
</feature>
<dbReference type="AlphaFoldDB" id="A0A0F7UHF8"/>
<dbReference type="PANTHER" id="PTHR14624">
    <property type="entry name" value="DFG10 PROTEIN"/>
    <property type="match status" value="1"/>
</dbReference>
<evidence type="ECO:0000313" key="8">
    <source>
        <dbReference type="EMBL" id="CEL67717.1"/>
    </source>
</evidence>
<dbReference type="InterPro" id="IPR039698">
    <property type="entry name" value="Dfg10/SRD5A3"/>
</dbReference>
<feature type="transmembrane region" description="Helical" evidence="6">
    <location>
        <begin position="206"/>
        <end position="225"/>
    </location>
</feature>
<organism evidence="8">
    <name type="scientific">Neospora caninum (strain Liverpool)</name>
    <dbReference type="NCBI Taxonomy" id="572307"/>
    <lineage>
        <taxon>Eukaryota</taxon>
        <taxon>Sar</taxon>
        <taxon>Alveolata</taxon>
        <taxon>Apicomplexa</taxon>
        <taxon>Conoidasida</taxon>
        <taxon>Coccidia</taxon>
        <taxon>Eucoccidiorida</taxon>
        <taxon>Eimeriorina</taxon>
        <taxon>Sarcocystidae</taxon>
        <taxon>Neospora</taxon>
    </lineage>
</organism>
<proteinExistence type="predicted"/>
<dbReference type="GO" id="GO:0006488">
    <property type="term" value="P:dolichol-linked oligosaccharide biosynthetic process"/>
    <property type="evidence" value="ECO:0007669"/>
    <property type="project" value="InterPro"/>
</dbReference>
<evidence type="ECO:0000256" key="6">
    <source>
        <dbReference type="SAM" id="Phobius"/>
    </source>
</evidence>
<evidence type="ECO:0000256" key="1">
    <source>
        <dbReference type="ARBA" id="ARBA00004127"/>
    </source>
</evidence>
<evidence type="ECO:0000256" key="3">
    <source>
        <dbReference type="ARBA" id="ARBA00022989"/>
    </source>
</evidence>
<feature type="domain" description="3-oxo-5-alpha-steroid 4-dehydrogenase C-terminal" evidence="7">
    <location>
        <begin position="492"/>
        <end position="575"/>
    </location>
</feature>
<feature type="transmembrane region" description="Helical" evidence="6">
    <location>
        <begin position="406"/>
        <end position="425"/>
    </location>
</feature>
<dbReference type="PROSITE" id="PS50244">
    <property type="entry name" value="S5A_REDUCTASE"/>
    <property type="match status" value="1"/>
</dbReference>
<feature type="compositionally biased region" description="Basic and acidic residues" evidence="5">
    <location>
        <begin position="302"/>
        <end position="313"/>
    </location>
</feature>
<protein>
    <submittedName>
        <fullName evidence="8">3-oxo-5-alpha-steroid 4-dehydrogenase family protein, related</fullName>
    </submittedName>
</protein>
<dbReference type="Pfam" id="PF02544">
    <property type="entry name" value="Steroid_dh"/>
    <property type="match status" value="1"/>
</dbReference>
<feature type="region of interest" description="Disordered" evidence="5">
    <location>
        <begin position="60"/>
        <end position="83"/>
    </location>
</feature>